<dbReference type="SMART" id="SM00478">
    <property type="entry name" value="ENDO3c"/>
    <property type="match status" value="1"/>
</dbReference>
<comment type="caution">
    <text evidence="6">The sequence shown here is derived from an EMBL/GenBank/DDBJ whole genome shotgun (WGS) entry which is preliminary data.</text>
</comment>
<dbReference type="Pfam" id="PF00730">
    <property type="entry name" value="HhH-GPD"/>
    <property type="match status" value="1"/>
</dbReference>
<dbReference type="GO" id="GO:0032993">
    <property type="term" value="C:protein-DNA complex"/>
    <property type="evidence" value="ECO:0007669"/>
    <property type="project" value="TreeGrafter"/>
</dbReference>
<dbReference type="Proteomes" id="UP000466388">
    <property type="component" value="Unassembled WGS sequence"/>
</dbReference>
<dbReference type="PANTHER" id="PTHR43003">
    <property type="entry name" value="DNA-3-METHYLADENINE GLYCOSYLASE"/>
    <property type="match status" value="1"/>
</dbReference>
<dbReference type="InterPro" id="IPR003265">
    <property type="entry name" value="HhH-GPD_domain"/>
</dbReference>
<evidence type="ECO:0000313" key="6">
    <source>
        <dbReference type="EMBL" id="MTV81832.1"/>
    </source>
</evidence>
<dbReference type="EC" id="3.2.2.21" evidence="2"/>
<dbReference type="PANTHER" id="PTHR43003:SF5">
    <property type="entry name" value="DNA-3-METHYLADENINE GLYCOSYLASE"/>
    <property type="match status" value="1"/>
</dbReference>
<reference evidence="6 7" key="1">
    <citation type="submission" date="2019-11" db="EMBL/GenBank/DDBJ databases">
        <title>Lactobacillus sp. nov. CRM56-3, isolated from fermented tea leaves.</title>
        <authorList>
            <person name="Phuengjayaem S."/>
            <person name="Tanasupawat S."/>
        </authorList>
    </citation>
    <scope>NUCLEOTIDE SEQUENCE [LARGE SCALE GENOMIC DNA]</scope>
    <source>
        <strain evidence="6 7">CRM56-3</strain>
    </source>
</reference>
<dbReference type="EMBL" id="WNJO01000004">
    <property type="protein sequence ID" value="MTV81832.1"/>
    <property type="molecule type" value="Genomic_DNA"/>
</dbReference>
<organism evidence="6 7">
    <name type="scientific">Secundilactobacillus folii</name>
    <dbReference type="NCBI Taxonomy" id="2678357"/>
    <lineage>
        <taxon>Bacteria</taxon>
        <taxon>Bacillati</taxon>
        <taxon>Bacillota</taxon>
        <taxon>Bacilli</taxon>
        <taxon>Lactobacillales</taxon>
        <taxon>Lactobacillaceae</taxon>
        <taxon>Secundilactobacillus</taxon>
    </lineage>
</organism>
<proteinExistence type="predicted"/>
<sequence length="218" mass="25230">MIVSQKVKLTFQSPEIQYLCRQDKHLAKVIHMIGPIEYEIQQNGYGFLVGEIMGQMVSNKVAAIFVQRLKAKCDQSITPERIETLSDKELRDIGISNSKVSYIRNVTKAFNDGEILATNFENKTDQEILATLTSVKGIGNWSAKMYLIFVLNRPNVLPYEDLAFLQGYGWMWNTDDYRKQSVSKRCKKWSPYASIAARYMYQALDRGYTKEKFHLFKK</sequence>
<comment type="catalytic activity">
    <reaction evidence="1">
        <text>Hydrolysis of alkylated DNA, releasing 3-methyladenine, 3-methylguanine, 7-methylguanine and 7-methyladenine.</text>
        <dbReference type="EC" id="3.2.2.21"/>
    </reaction>
</comment>
<dbReference type="GO" id="GO:0043916">
    <property type="term" value="F:DNA-7-methylguanine glycosylase activity"/>
    <property type="evidence" value="ECO:0007669"/>
    <property type="project" value="TreeGrafter"/>
</dbReference>
<keyword evidence="3" id="KW-0227">DNA damage</keyword>
<evidence type="ECO:0000259" key="5">
    <source>
        <dbReference type="SMART" id="SM00478"/>
    </source>
</evidence>
<dbReference type="GO" id="GO:0032131">
    <property type="term" value="F:alkylated DNA binding"/>
    <property type="evidence" value="ECO:0007669"/>
    <property type="project" value="TreeGrafter"/>
</dbReference>
<dbReference type="GO" id="GO:0005737">
    <property type="term" value="C:cytoplasm"/>
    <property type="evidence" value="ECO:0007669"/>
    <property type="project" value="TreeGrafter"/>
</dbReference>
<dbReference type="SUPFAM" id="SSF48150">
    <property type="entry name" value="DNA-glycosylase"/>
    <property type="match status" value="1"/>
</dbReference>
<dbReference type="GO" id="GO:0008725">
    <property type="term" value="F:DNA-3-methyladenine glycosylase activity"/>
    <property type="evidence" value="ECO:0007669"/>
    <property type="project" value="TreeGrafter"/>
</dbReference>
<feature type="domain" description="HhH-GPD" evidence="5">
    <location>
        <begin position="53"/>
        <end position="205"/>
    </location>
</feature>
<accession>A0A7X2XUC8</accession>
<protein>
    <recommendedName>
        <fullName evidence="2">DNA-3-methyladenine glycosylase II</fullName>
        <ecNumber evidence="2">3.2.2.21</ecNumber>
    </recommendedName>
</protein>
<dbReference type="CDD" id="cd00056">
    <property type="entry name" value="ENDO3c"/>
    <property type="match status" value="1"/>
</dbReference>
<evidence type="ECO:0000256" key="1">
    <source>
        <dbReference type="ARBA" id="ARBA00000086"/>
    </source>
</evidence>
<dbReference type="InterPro" id="IPR011257">
    <property type="entry name" value="DNA_glycosylase"/>
</dbReference>
<evidence type="ECO:0000256" key="2">
    <source>
        <dbReference type="ARBA" id="ARBA00012000"/>
    </source>
</evidence>
<keyword evidence="7" id="KW-1185">Reference proteome</keyword>
<name>A0A7X2XUC8_9LACO</name>
<dbReference type="GO" id="GO:0006307">
    <property type="term" value="P:DNA alkylation repair"/>
    <property type="evidence" value="ECO:0007669"/>
    <property type="project" value="TreeGrafter"/>
</dbReference>
<dbReference type="Gene3D" id="1.10.340.30">
    <property type="entry name" value="Hypothetical protein, domain 2"/>
    <property type="match status" value="1"/>
</dbReference>
<dbReference type="Gene3D" id="1.10.1670.40">
    <property type="match status" value="1"/>
</dbReference>
<evidence type="ECO:0000256" key="3">
    <source>
        <dbReference type="ARBA" id="ARBA00022763"/>
    </source>
</evidence>
<evidence type="ECO:0000256" key="4">
    <source>
        <dbReference type="ARBA" id="ARBA00023204"/>
    </source>
</evidence>
<evidence type="ECO:0000313" key="7">
    <source>
        <dbReference type="Proteomes" id="UP000466388"/>
    </source>
</evidence>
<dbReference type="InterPro" id="IPR051912">
    <property type="entry name" value="Alkylbase_DNA_Glycosylase/TA"/>
</dbReference>
<dbReference type="AlphaFoldDB" id="A0A7X2XUC8"/>
<keyword evidence="4" id="KW-0234">DNA repair</keyword>
<gene>
    <name evidence="6" type="ORF">GM612_04065</name>
</gene>
<dbReference type="GO" id="GO:0006285">
    <property type="term" value="P:base-excision repair, AP site formation"/>
    <property type="evidence" value="ECO:0007669"/>
    <property type="project" value="TreeGrafter"/>
</dbReference>